<dbReference type="InterPro" id="IPR002156">
    <property type="entry name" value="RNaseH_domain"/>
</dbReference>
<name>A0A2C9WHW5_MANES</name>
<dbReference type="Pfam" id="PF13456">
    <property type="entry name" value="RVT_3"/>
    <property type="match status" value="1"/>
</dbReference>
<evidence type="ECO:0000259" key="1">
    <source>
        <dbReference type="Pfam" id="PF13456"/>
    </source>
</evidence>
<gene>
    <name evidence="2" type="ORF">MANES_01G035900</name>
</gene>
<accession>A0A2C9WHW5</accession>
<dbReference type="EMBL" id="CM004387">
    <property type="protein sequence ID" value="OAY59492.1"/>
    <property type="molecule type" value="Genomic_DNA"/>
</dbReference>
<protein>
    <recommendedName>
        <fullName evidence="1">RNase H type-1 domain-containing protein</fullName>
    </recommendedName>
</protein>
<dbReference type="AlphaFoldDB" id="A0A2C9WHW5"/>
<dbReference type="GO" id="GO:0004523">
    <property type="term" value="F:RNA-DNA hybrid ribonuclease activity"/>
    <property type="evidence" value="ECO:0007669"/>
    <property type="project" value="InterPro"/>
</dbReference>
<evidence type="ECO:0000313" key="2">
    <source>
        <dbReference type="EMBL" id="OAY59492.1"/>
    </source>
</evidence>
<organism evidence="2">
    <name type="scientific">Manihot esculenta</name>
    <name type="common">Cassava</name>
    <name type="synonym">Jatropha manihot</name>
    <dbReference type="NCBI Taxonomy" id="3983"/>
    <lineage>
        <taxon>Eukaryota</taxon>
        <taxon>Viridiplantae</taxon>
        <taxon>Streptophyta</taxon>
        <taxon>Embryophyta</taxon>
        <taxon>Tracheophyta</taxon>
        <taxon>Spermatophyta</taxon>
        <taxon>Magnoliopsida</taxon>
        <taxon>eudicotyledons</taxon>
        <taxon>Gunneridae</taxon>
        <taxon>Pentapetalae</taxon>
        <taxon>rosids</taxon>
        <taxon>fabids</taxon>
        <taxon>Malpighiales</taxon>
        <taxon>Euphorbiaceae</taxon>
        <taxon>Crotonoideae</taxon>
        <taxon>Manihoteae</taxon>
        <taxon>Manihot</taxon>
    </lineage>
</organism>
<dbReference type="Gene3D" id="3.30.420.10">
    <property type="entry name" value="Ribonuclease H-like superfamily/Ribonuclease H"/>
    <property type="match status" value="1"/>
</dbReference>
<feature type="domain" description="RNase H type-1" evidence="1">
    <location>
        <begin position="3"/>
        <end position="57"/>
    </location>
</feature>
<dbReference type="InterPro" id="IPR036397">
    <property type="entry name" value="RNaseH_sf"/>
</dbReference>
<reference evidence="2" key="1">
    <citation type="submission" date="2016-02" db="EMBL/GenBank/DDBJ databases">
        <title>WGS assembly of Manihot esculenta.</title>
        <authorList>
            <person name="Bredeson J.V."/>
            <person name="Prochnik S.E."/>
            <person name="Lyons J.B."/>
            <person name="Schmutz J."/>
            <person name="Grimwood J."/>
            <person name="Vrebalov J."/>
            <person name="Bart R.S."/>
            <person name="Amuge T."/>
            <person name="Ferguson M.E."/>
            <person name="Green R."/>
            <person name="Putnam N."/>
            <person name="Stites J."/>
            <person name="Rounsley S."/>
            <person name="Rokhsar D.S."/>
        </authorList>
    </citation>
    <scope>NUCLEOTIDE SEQUENCE [LARGE SCALE GENOMIC DNA]</scope>
    <source>
        <tissue evidence="2">Leaf</tissue>
    </source>
</reference>
<sequence length="61" mass="7328">MIEILALRKSLSWLHKHNIYNVHFESDVKVIVDAILNSWEDWFEFNQIVKDCRDLLSHGFN</sequence>
<dbReference type="GO" id="GO:0003676">
    <property type="term" value="F:nucleic acid binding"/>
    <property type="evidence" value="ECO:0007669"/>
    <property type="project" value="InterPro"/>
</dbReference>
<proteinExistence type="predicted"/>